<evidence type="ECO:0000256" key="4">
    <source>
        <dbReference type="ARBA" id="ARBA00022617"/>
    </source>
</evidence>
<protein>
    <submittedName>
        <fullName evidence="11">Cytochrome P450</fullName>
    </submittedName>
</protein>
<dbReference type="RefSeq" id="XP_041192305.1">
    <property type="nucleotide sequence ID" value="XM_041342770.1"/>
</dbReference>
<dbReference type="PRINTS" id="PR00385">
    <property type="entry name" value="P450"/>
</dbReference>
<accession>A0A9P7EAF0</accession>
<comment type="cofactor">
    <cofactor evidence="1 9">
        <name>heme</name>
        <dbReference type="ChEBI" id="CHEBI:30413"/>
    </cofactor>
</comment>
<dbReference type="InterPro" id="IPR002401">
    <property type="entry name" value="Cyt_P450_E_grp-I"/>
</dbReference>
<keyword evidence="12" id="KW-1185">Reference proteome</keyword>
<evidence type="ECO:0000256" key="2">
    <source>
        <dbReference type="ARBA" id="ARBA00005179"/>
    </source>
</evidence>
<evidence type="ECO:0000256" key="3">
    <source>
        <dbReference type="ARBA" id="ARBA00010617"/>
    </source>
</evidence>
<reference evidence="11" key="1">
    <citation type="journal article" date="2020" name="New Phytol.">
        <title>Comparative genomics reveals dynamic genome evolution in host specialist ectomycorrhizal fungi.</title>
        <authorList>
            <person name="Lofgren L.A."/>
            <person name="Nguyen N.H."/>
            <person name="Vilgalys R."/>
            <person name="Ruytinx J."/>
            <person name="Liao H.L."/>
            <person name="Branco S."/>
            <person name="Kuo A."/>
            <person name="LaButti K."/>
            <person name="Lipzen A."/>
            <person name="Andreopoulos W."/>
            <person name="Pangilinan J."/>
            <person name="Riley R."/>
            <person name="Hundley H."/>
            <person name="Na H."/>
            <person name="Barry K."/>
            <person name="Grigoriev I.V."/>
            <person name="Stajich J.E."/>
            <person name="Kennedy P.G."/>
        </authorList>
    </citation>
    <scope>NUCLEOTIDE SEQUENCE</scope>
    <source>
        <strain evidence="11">MN1</strain>
    </source>
</reference>
<keyword evidence="10" id="KW-0472">Membrane</keyword>
<dbReference type="GO" id="GO:0005506">
    <property type="term" value="F:iron ion binding"/>
    <property type="evidence" value="ECO:0007669"/>
    <property type="project" value="InterPro"/>
</dbReference>
<keyword evidence="8" id="KW-0503">Monooxygenase</keyword>
<evidence type="ECO:0000256" key="5">
    <source>
        <dbReference type="ARBA" id="ARBA00022723"/>
    </source>
</evidence>
<dbReference type="GO" id="GO:0004497">
    <property type="term" value="F:monooxygenase activity"/>
    <property type="evidence" value="ECO:0007669"/>
    <property type="project" value="UniProtKB-KW"/>
</dbReference>
<dbReference type="GeneID" id="64636786"/>
<dbReference type="PANTHER" id="PTHR46300:SF1">
    <property type="entry name" value="P450, PUTATIVE (EUROFUNG)-RELATED"/>
    <property type="match status" value="1"/>
</dbReference>
<dbReference type="PRINTS" id="PR00463">
    <property type="entry name" value="EP450I"/>
</dbReference>
<dbReference type="Proteomes" id="UP000807769">
    <property type="component" value="Unassembled WGS sequence"/>
</dbReference>
<dbReference type="GO" id="GO:0016705">
    <property type="term" value="F:oxidoreductase activity, acting on paired donors, with incorporation or reduction of molecular oxygen"/>
    <property type="evidence" value="ECO:0007669"/>
    <property type="project" value="InterPro"/>
</dbReference>
<evidence type="ECO:0000256" key="10">
    <source>
        <dbReference type="SAM" id="Phobius"/>
    </source>
</evidence>
<proteinExistence type="inferred from homology"/>
<evidence type="ECO:0000256" key="6">
    <source>
        <dbReference type="ARBA" id="ARBA00023002"/>
    </source>
</evidence>
<dbReference type="PANTHER" id="PTHR46300">
    <property type="entry name" value="P450, PUTATIVE (EUROFUNG)-RELATED-RELATED"/>
    <property type="match status" value="1"/>
</dbReference>
<dbReference type="Gene3D" id="1.10.630.10">
    <property type="entry name" value="Cytochrome P450"/>
    <property type="match status" value="1"/>
</dbReference>
<dbReference type="SUPFAM" id="SSF48264">
    <property type="entry name" value="Cytochrome P450"/>
    <property type="match status" value="1"/>
</dbReference>
<dbReference type="OrthoDB" id="2789670at2759"/>
<dbReference type="InterPro" id="IPR036396">
    <property type="entry name" value="Cyt_P450_sf"/>
</dbReference>
<keyword evidence="10" id="KW-1133">Transmembrane helix</keyword>
<dbReference type="CDD" id="cd11065">
    <property type="entry name" value="CYP64-like"/>
    <property type="match status" value="1"/>
</dbReference>
<evidence type="ECO:0000256" key="8">
    <source>
        <dbReference type="ARBA" id="ARBA00023033"/>
    </source>
</evidence>
<keyword evidence="4 9" id="KW-0349">Heme</keyword>
<comment type="caution">
    <text evidence="11">The sequence shown here is derived from an EMBL/GenBank/DDBJ whole genome shotgun (WGS) entry which is preliminary data.</text>
</comment>
<comment type="pathway">
    <text evidence="2">Secondary metabolite biosynthesis.</text>
</comment>
<organism evidence="11 12">
    <name type="scientific">Suillus subaureus</name>
    <dbReference type="NCBI Taxonomy" id="48587"/>
    <lineage>
        <taxon>Eukaryota</taxon>
        <taxon>Fungi</taxon>
        <taxon>Dikarya</taxon>
        <taxon>Basidiomycota</taxon>
        <taxon>Agaricomycotina</taxon>
        <taxon>Agaricomycetes</taxon>
        <taxon>Agaricomycetidae</taxon>
        <taxon>Boletales</taxon>
        <taxon>Suillineae</taxon>
        <taxon>Suillaceae</taxon>
        <taxon>Suillus</taxon>
    </lineage>
</organism>
<name>A0A9P7EAF0_9AGAM</name>
<evidence type="ECO:0000313" key="11">
    <source>
        <dbReference type="EMBL" id="KAG1815168.1"/>
    </source>
</evidence>
<keyword evidence="10" id="KW-0812">Transmembrane</keyword>
<sequence length="528" mass="59031">MMLEALTGTGSPNYAAGVVTVVAILVVLYKKFSLSGRKGIPLPPGPPACWFWSNALPAVNIAYALTNLVREYGPVVSFRQGSQVIIVIGSMEAAADIMEKEGGSLVDRPRSIAAGEILSNGMSLTMARSGERFRRLRKAVHSHLQPKAVETYQDMQRENAMSFILDMLNDPTSHQKHAQRYATSVVLRVTYGKSAPTASADPELVRIRRVVEHFQVAVCPGAYLVDRVPLLRYLPGYGKQLYEWHHEELELFRHQLRRVESEVVRGTLFDKRTSIIHILLYRDQDNAGPSLTKALLENTEEHQLSTDEMSYLTGSLFGAGSDTTAIGITATVMAAACHPLAQAKVHEELDMVIGPDRTPIFNDSSSLPQLHAFLLEALRWRPIVRIGFPHRATKDILWQGYCIPKGATVYGCHWTLSRDPIVFPDPEIFNPQRWLDSEGRLKNNNMKFITYGFGRRVCPGLHLANHSLYIALAFLLWSFRIVQRPDAPIDTHAFSDVVTPHAAPFKIDVIPRVEVAKLRAMMTDRCTD</sequence>
<comment type="similarity">
    <text evidence="3">Belongs to the cytochrome P450 family.</text>
</comment>
<dbReference type="GO" id="GO:0020037">
    <property type="term" value="F:heme binding"/>
    <property type="evidence" value="ECO:0007669"/>
    <property type="project" value="InterPro"/>
</dbReference>
<feature type="binding site" description="axial binding residue" evidence="9">
    <location>
        <position position="458"/>
    </location>
    <ligand>
        <name>heme</name>
        <dbReference type="ChEBI" id="CHEBI:30413"/>
    </ligand>
    <ligandPart>
        <name>Fe</name>
        <dbReference type="ChEBI" id="CHEBI:18248"/>
    </ligandPart>
</feature>
<feature type="transmembrane region" description="Helical" evidence="10">
    <location>
        <begin position="12"/>
        <end position="29"/>
    </location>
</feature>
<dbReference type="Pfam" id="PF00067">
    <property type="entry name" value="p450"/>
    <property type="match status" value="1"/>
</dbReference>
<keyword evidence="7 9" id="KW-0408">Iron</keyword>
<dbReference type="InterPro" id="IPR001128">
    <property type="entry name" value="Cyt_P450"/>
</dbReference>
<keyword evidence="6" id="KW-0560">Oxidoreductase</keyword>
<gene>
    <name evidence="11" type="ORF">BJ212DRAFT_260218</name>
</gene>
<dbReference type="EMBL" id="JABBWG010000019">
    <property type="protein sequence ID" value="KAG1815168.1"/>
    <property type="molecule type" value="Genomic_DNA"/>
</dbReference>
<evidence type="ECO:0000313" key="12">
    <source>
        <dbReference type="Proteomes" id="UP000807769"/>
    </source>
</evidence>
<keyword evidence="5 9" id="KW-0479">Metal-binding</keyword>
<evidence type="ECO:0000256" key="9">
    <source>
        <dbReference type="PIRSR" id="PIRSR602401-1"/>
    </source>
</evidence>
<evidence type="ECO:0000256" key="1">
    <source>
        <dbReference type="ARBA" id="ARBA00001971"/>
    </source>
</evidence>
<dbReference type="InterPro" id="IPR050364">
    <property type="entry name" value="Cytochrome_P450_fung"/>
</dbReference>
<evidence type="ECO:0000256" key="7">
    <source>
        <dbReference type="ARBA" id="ARBA00023004"/>
    </source>
</evidence>
<dbReference type="AlphaFoldDB" id="A0A9P7EAF0"/>